<dbReference type="RefSeq" id="XP_023090349.1">
    <property type="nucleotide sequence ID" value="XM_023235319.1"/>
</dbReference>
<feature type="chain" id="PRO_5004217289" evidence="2">
    <location>
        <begin position="21"/>
        <end position="235"/>
    </location>
</feature>
<keyword evidence="2" id="KW-0732">Signal</keyword>
<dbReference type="Proteomes" id="UP000006564">
    <property type="component" value="Chromosome 2"/>
</dbReference>
<dbReference type="GeneID" id="5992484"/>
<accession>Q2UIW6</accession>
<dbReference type="VEuPathDB" id="FungiDB:AO090003001448"/>
<sequence length="235" mass="24630">MKTLTTLTISLVAITTTAVAKEVGYFQSSDCVDSSGFESCYEDADQRFANCVSNNCAGGSKGCVESCGGNPECVQSKCPNLGIDCINVCDCVKNIEYIQCAATSCWNQIGLMSRQWSMGAHAGVAAKVLISLPDLGFSNLTRFHGPGQLPANGTETLYNTGGVISTPVSGNTFTWTIHDIPHPVTAAATNKAVPTKSESGGKSATATAESGGRHEFRLSLWTLVSTIGAGYLLVR</sequence>
<feature type="compositionally biased region" description="Polar residues" evidence="1">
    <location>
        <begin position="196"/>
        <end position="208"/>
    </location>
</feature>
<name>Q2UIW6_ASPOR</name>
<dbReference type="EMBL" id="AP007155">
    <property type="protein sequence ID" value="BAE58499.1"/>
    <property type="molecule type" value="Genomic_DNA"/>
</dbReference>
<proteinExistence type="predicted"/>
<dbReference type="AlphaFoldDB" id="Q2UIW6"/>
<dbReference type="HOGENOM" id="CLU_1179994_0_0_1"/>
<evidence type="ECO:0000313" key="4">
    <source>
        <dbReference type="Proteomes" id="UP000006564"/>
    </source>
</evidence>
<evidence type="ECO:0000313" key="3">
    <source>
        <dbReference type="EMBL" id="BAE58499.1"/>
    </source>
</evidence>
<keyword evidence="4" id="KW-1185">Reference proteome</keyword>
<protein>
    <submittedName>
        <fullName evidence="3">DNA, SC003</fullName>
    </submittedName>
</protein>
<reference evidence="3 4" key="1">
    <citation type="journal article" date="2005" name="Nature">
        <title>Genome sequencing and analysis of Aspergillus oryzae.</title>
        <authorList>
            <person name="Machida M."/>
            <person name="Asai K."/>
            <person name="Sano M."/>
            <person name="Tanaka T."/>
            <person name="Kumagai T."/>
            <person name="Terai G."/>
            <person name="Kusumoto K."/>
            <person name="Arima T."/>
            <person name="Akita O."/>
            <person name="Kashiwagi Y."/>
            <person name="Abe K."/>
            <person name="Gomi K."/>
            <person name="Horiuchi H."/>
            <person name="Kitamoto K."/>
            <person name="Kobayashi T."/>
            <person name="Takeuchi M."/>
            <person name="Denning D.W."/>
            <person name="Galagan J.E."/>
            <person name="Nierman W.C."/>
            <person name="Yu J."/>
            <person name="Archer D.B."/>
            <person name="Bennett J.W."/>
            <person name="Bhatnagar D."/>
            <person name="Cleveland T.E."/>
            <person name="Fedorova N.D."/>
            <person name="Gotoh O."/>
            <person name="Horikawa H."/>
            <person name="Hosoyama A."/>
            <person name="Ichinomiya M."/>
            <person name="Igarashi R."/>
            <person name="Iwashita K."/>
            <person name="Juvvadi P.R."/>
            <person name="Kato M."/>
            <person name="Kato Y."/>
            <person name="Kin T."/>
            <person name="Kokubun A."/>
            <person name="Maeda H."/>
            <person name="Maeyama N."/>
            <person name="Maruyama J."/>
            <person name="Nagasaki H."/>
            <person name="Nakajima T."/>
            <person name="Oda K."/>
            <person name="Okada K."/>
            <person name="Paulsen I."/>
            <person name="Sakamoto K."/>
            <person name="Sawano T."/>
            <person name="Takahashi M."/>
            <person name="Takase K."/>
            <person name="Terabayashi Y."/>
            <person name="Wortman J."/>
            <person name="Yamada O."/>
            <person name="Yamagata Y."/>
            <person name="Anazawa H."/>
            <person name="Hata Y."/>
            <person name="Koide Y."/>
            <person name="Komori T."/>
            <person name="Koyama Y."/>
            <person name="Minetoki T."/>
            <person name="Suharnan S."/>
            <person name="Tanaka A."/>
            <person name="Isono K."/>
            <person name="Kuhara S."/>
            <person name="Ogasawara N."/>
            <person name="Kikuchi H."/>
        </authorList>
    </citation>
    <scope>NUCLEOTIDE SEQUENCE [LARGE SCALE GENOMIC DNA]</scope>
    <source>
        <strain evidence="4">ATCC 42149 / RIB 40</strain>
    </source>
</reference>
<feature type="region of interest" description="Disordered" evidence="1">
    <location>
        <begin position="190"/>
        <end position="209"/>
    </location>
</feature>
<dbReference type="OMA" id="ATSCWNQ"/>
<organism evidence="3 4">
    <name type="scientific">Aspergillus oryzae (strain ATCC 42149 / RIB 40)</name>
    <name type="common">Yellow koji mold</name>
    <dbReference type="NCBI Taxonomy" id="510516"/>
    <lineage>
        <taxon>Eukaryota</taxon>
        <taxon>Fungi</taxon>
        <taxon>Dikarya</taxon>
        <taxon>Ascomycota</taxon>
        <taxon>Pezizomycotina</taxon>
        <taxon>Eurotiomycetes</taxon>
        <taxon>Eurotiomycetidae</taxon>
        <taxon>Eurotiales</taxon>
        <taxon>Aspergillaceae</taxon>
        <taxon>Aspergillus</taxon>
        <taxon>Aspergillus subgen. Circumdati</taxon>
    </lineage>
</organism>
<dbReference type="EMBL" id="BA000050">
    <property type="protein sequence ID" value="BAE58499.1"/>
    <property type="molecule type" value="Genomic_DNA"/>
</dbReference>
<dbReference type="KEGG" id="aor:AO090003001448"/>
<gene>
    <name evidence="3" type="ORF">AO090003001448</name>
</gene>
<evidence type="ECO:0000256" key="1">
    <source>
        <dbReference type="SAM" id="MobiDB-lite"/>
    </source>
</evidence>
<feature type="signal peptide" evidence="2">
    <location>
        <begin position="1"/>
        <end position="20"/>
    </location>
</feature>
<evidence type="ECO:0000256" key="2">
    <source>
        <dbReference type="SAM" id="SignalP"/>
    </source>
</evidence>